<dbReference type="AlphaFoldDB" id="A0A915I9U7"/>
<protein>
    <submittedName>
        <fullName evidence="2">Uncharacterized protein</fullName>
    </submittedName>
</protein>
<dbReference type="Proteomes" id="UP000887565">
    <property type="component" value="Unplaced"/>
</dbReference>
<evidence type="ECO:0000313" key="1">
    <source>
        <dbReference type="Proteomes" id="UP000887565"/>
    </source>
</evidence>
<keyword evidence="1" id="KW-1185">Reference proteome</keyword>
<sequence>MHSVLYSPYDCFLTGSGDKRQISKARRKSPDKAETFRAINSKTSLLATGQSFKRSFRQIQSVSDRYYRQLCLIQSRPIENIVQETLFFGDQDVQFVDNYYDRRTITGVNLTFQYAALADNVVAGFHLEFSFLNNCLKISTKSCETSPICIPFTYMQENLTDFVDFLGIFGGLVFNRFIVRMTLAVFPVPGIPLIQATTIYQKSRLNPKTLGLHYESR</sequence>
<name>A0A915I9U7_ROMCU</name>
<accession>A0A915I9U7</accession>
<evidence type="ECO:0000313" key="2">
    <source>
        <dbReference type="WBParaSite" id="nRc.2.0.1.t10061-RA"/>
    </source>
</evidence>
<proteinExistence type="predicted"/>
<organism evidence="1 2">
    <name type="scientific">Romanomermis culicivorax</name>
    <name type="common">Nematode worm</name>
    <dbReference type="NCBI Taxonomy" id="13658"/>
    <lineage>
        <taxon>Eukaryota</taxon>
        <taxon>Metazoa</taxon>
        <taxon>Ecdysozoa</taxon>
        <taxon>Nematoda</taxon>
        <taxon>Enoplea</taxon>
        <taxon>Dorylaimia</taxon>
        <taxon>Mermithida</taxon>
        <taxon>Mermithoidea</taxon>
        <taxon>Mermithidae</taxon>
        <taxon>Romanomermis</taxon>
    </lineage>
</organism>
<reference evidence="2" key="1">
    <citation type="submission" date="2022-11" db="UniProtKB">
        <authorList>
            <consortium name="WormBaseParasite"/>
        </authorList>
    </citation>
    <scope>IDENTIFICATION</scope>
</reference>
<dbReference type="WBParaSite" id="nRc.2.0.1.t10061-RA">
    <property type="protein sequence ID" value="nRc.2.0.1.t10061-RA"/>
    <property type="gene ID" value="nRc.2.0.1.g10061"/>
</dbReference>